<dbReference type="PANTHER" id="PTHR35109">
    <property type="entry name" value="GLUTAMATE RACEMASE"/>
    <property type="match status" value="1"/>
</dbReference>
<sequence>MESGLRGMTWKSVHNDSLMSESKAVATAGMGREDKIECLVDEHAGSWWVPHHRTGIYYPIGQERVMEDVPIEAAKSAEVIHCFSSREDVHVLGGRE</sequence>
<protein>
    <submittedName>
        <fullName evidence="1">F-box/LRR-repeat-like protein</fullName>
    </submittedName>
</protein>
<dbReference type="Proteomes" id="UP000283530">
    <property type="component" value="Unassembled WGS sequence"/>
</dbReference>
<name>A0A3S3P1W5_9MAGN</name>
<evidence type="ECO:0000313" key="2">
    <source>
        <dbReference type="Proteomes" id="UP000283530"/>
    </source>
</evidence>
<accession>A0A3S3P1W5</accession>
<dbReference type="OrthoDB" id="1932350at2759"/>
<dbReference type="AlphaFoldDB" id="A0A3S3P1W5"/>
<gene>
    <name evidence="1" type="ORF">CKAN_02055100</name>
</gene>
<keyword evidence="2" id="KW-1185">Reference proteome</keyword>
<dbReference type="PANTHER" id="PTHR35109:SF2">
    <property type="entry name" value="LATE EMBRYOGENESIS ABUNDANT PROTEIN"/>
    <property type="match status" value="1"/>
</dbReference>
<organism evidence="1 2">
    <name type="scientific">Cinnamomum micranthum f. kanehirae</name>
    <dbReference type="NCBI Taxonomy" id="337451"/>
    <lineage>
        <taxon>Eukaryota</taxon>
        <taxon>Viridiplantae</taxon>
        <taxon>Streptophyta</taxon>
        <taxon>Embryophyta</taxon>
        <taxon>Tracheophyta</taxon>
        <taxon>Spermatophyta</taxon>
        <taxon>Magnoliopsida</taxon>
        <taxon>Magnoliidae</taxon>
        <taxon>Laurales</taxon>
        <taxon>Lauraceae</taxon>
        <taxon>Cinnamomum</taxon>
    </lineage>
</organism>
<proteinExistence type="predicted"/>
<dbReference type="EMBL" id="QPKB01000008">
    <property type="protein sequence ID" value="RWR91398.1"/>
    <property type="molecule type" value="Genomic_DNA"/>
</dbReference>
<evidence type="ECO:0000313" key="1">
    <source>
        <dbReference type="EMBL" id="RWR91398.1"/>
    </source>
</evidence>
<reference evidence="1 2" key="1">
    <citation type="journal article" date="2019" name="Nat. Plants">
        <title>Stout camphor tree genome fills gaps in understanding of flowering plant genome evolution.</title>
        <authorList>
            <person name="Chaw S.M."/>
            <person name="Liu Y.C."/>
            <person name="Wu Y.W."/>
            <person name="Wang H.Y."/>
            <person name="Lin C.I."/>
            <person name="Wu C.S."/>
            <person name="Ke H.M."/>
            <person name="Chang L.Y."/>
            <person name="Hsu C.Y."/>
            <person name="Yang H.T."/>
            <person name="Sudianto E."/>
            <person name="Hsu M.H."/>
            <person name="Wu K.P."/>
            <person name="Wang L.N."/>
            <person name="Leebens-Mack J.H."/>
            <person name="Tsai I.J."/>
        </authorList>
    </citation>
    <scope>NUCLEOTIDE SEQUENCE [LARGE SCALE GENOMIC DNA]</scope>
    <source>
        <strain evidence="2">cv. Chaw 1501</strain>
        <tissue evidence="1">Young leaves</tissue>
    </source>
</reference>
<comment type="caution">
    <text evidence="1">The sequence shown here is derived from an EMBL/GenBank/DDBJ whole genome shotgun (WGS) entry which is preliminary data.</text>
</comment>